<dbReference type="EC" id="3.5.4.33" evidence="8"/>
<organism evidence="10 11">
    <name type="scientific">Streptomyces pyxinae</name>
    <dbReference type="NCBI Taxonomy" id="2970734"/>
    <lineage>
        <taxon>Bacteria</taxon>
        <taxon>Bacillati</taxon>
        <taxon>Actinomycetota</taxon>
        <taxon>Actinomycetes</taxon>
        <taxon>Kitasatosporales</taxon>
        <taxon>Streptomycetaceae</taxon>
        <taxon>Streptomyces</taxon>
    </lineage>
</organism>
<dbReference type="RefSeq" id="WP_258785816.1">
    <property type="nucleotide sequence ID" value="NZ_JANUGQ010000003.1"/>
</dbReference>
<dbReference type="Gene3D" id="3.40.140.10">
    <property type="entry name" value="Cytidine Deaminase, domain 2"/>
    <property type="match status" value="1"/>
</dbReference>
<dbReference type="PROSITE" id="PS00903">
    <property type="entry name" value="CYT_DCMP_DEAMINASES_1"/>
    <property type="match status" value="1"/>
</dbReference>
<keyword evidence="11" id="KW-1185">Reference proteome</keyword>
<protein>
    <recommendedName>
        <fullName evidence="8">tRNA-specific adenosine deaminase</fullName>
        <ecNumber evidence="8">3.5.4.33</ecNumber>
    </recommendedName>
</protein>
<feature type="binding site" evidence="8">
    <location>
        <position position="50"/>
    </location>
    <ligand>
        <name>Zn(2+)</name>
        <dbReference type="ChEBI" id="CHEBI:29105"/>
        <note>catalytic</note>
    </ligand>
</feature>
<sequence>MRLALAEAARAARAGEVPVGAVVLAPGGPEAPVLAAGHNERETTGDPTAHAEVLALRRAAGRLGEWRLADCTLVVTLEPCVMCAGALVQARVGRLVFGALDEKAGAVGSLWDLVRDRRLNHRPEVVHGVLADACSGLLTDFFRSL</sequence>
<dbReference type="InterPro" id="IPR002125">
    <property type="entry name" value="CMP_dCMP_dom"/>
</dbReference>
<evidence type="ECO:0000256" key="5">
    <source>
        <dbReference type="ARBA" id="ARBA00022801"/>
    </source>
</evidence>
<proteinExistence type="inferred from homology"/>
<comment type="caution">
    <text evidence="10">The sequence shown here is derived from an EMBL/GenBank/DDBJ whole genome shotgun (WGS) entry which is preliminary data.</text>
</comment>
<comment type="function">
    <text evidence="8">Catalyzes the deamination of adenosine to inosine at the wobble position 34 of tRNA(Arg2).</text>
</comment>
<evidence type="ECO:0000256" key="1">
    <source>
        <dbReference type="ARBA" id="ARBA00010669"/>
    </source>
</evidence>
<reference evidence="10" key="1">
    <citation type="submission" date="2022-08" db="EMBL/GenBank/DDBJ databases">
        <authorList>
            <person name="Somphong A."/>
            <person name="Phongsopitanun W."/>
        </authorList>
    </citation>
    <scope>NUCLEOTIDE SEQUENCE</scope>
    <source>
        <strain evidence="10">LP05-1</strain>
    </source>
</reference>
<dbReference type="EMBL" id="JANUGQ010000003">
    <property type="protein sequence ID" value="MCS0635098.1"/>
    <property type="molecule type" value="Genomic_DNA"/>
</dbReference>
<dbReference type="GO" id="GO:0052717">
    <property type="term" value="F:tRNA-specific adenosine-34 deaminase activity"/>
    <property type="evidence" value="ECO:0007669"/>
    <property type="project" value="UniProtKB-EC"/>
</dbReference>
<dbReference type="SUPFAM" id="SSF53927">
    <property type="entry name" value="Cytidine deaminase-like"/>
    <property type="match status" value="1"/>
</dbReference>
<comment type="cofactor">
    <cofactor evidence="8">
        <name>Zn(2+)</name>
        <dbReference type="ChEBI" id="CHEBI:29105"/>
    </cofactor>
    <text evidence="8">Binds 1 zinc ion per subunit.</text>
</comment>
<evidence type="ECO:0000256" key="6">
    <source>
        <dbReference type="ARBA" id="ARBA00022833"/>
    </source>
</evidence>
<name>A0ABT2CCH2_9ACTN</name>
<gene>
    <name evidence="8 10" type="primary">tadA</name>
    <name evidence="10" type="ORF">NX801_05380</name>
</gene>
<keyword evidence="4 8" id="KW-0479">Metal-binding</keyword>
<dbReference type="InterPro" id="IPR016192">
    <property type="entry name" value="APOBEC/CMP_deaminase_Zn-bd"/>
</dbReference>
<evidence type="ECO:0000256" key="7">
    <source>
        <dbReference type="ARBA" id="ARBA00048045"/>
    </source>
</evidence>
<comment type="similarity">
    <text evidence="1">Belongs to the cytidine and deoxycytidylate deaminase family. ADAT2 subfamily.</text>
</comment>
<dbReference type="HAMAP" id="MF_00972">
    <property type="entry name" value="tRNA_aden_deaminase"/>
    <property type="match status" value="1"/>
</dbReference>
<dbReference type="Proteomes" id="UP001431313">
    <property type="component" value="Unassembled WGS sequence"/>
</dbReference>
<keyword evidence="6 8" id="KW-0862">Zinc</keyword>
<dbReference type="PANTHER" id="PTHR11079:SF202">
    <property type="entry name" value="TRNA-SPECIFIC ADENOSINE DEAMINASE"/>
    <property type="match status" value="1"/>
</dbReference>
<dbReference type="InterPro" id="IPR058535">
    <property type="entry name" value="MafB19-deam"/>
</dbReference>
<comment type="subunit">
    <text evidence="2 8">Homodimer.</text>
</comment>
<dbReference type="PANTHER" id="PTHR11079">
    <property type="entry name" value="CYTOSINE DEAMINASE FAMILY MEMBER"/>
    <property type="match status" value="1"/>
</dbReference>
<dbReference type="CDD" id="cd01285">
    <property type="entry name" value="nucleoside_deaminase"/>
    <property type="match status" value="1"/>
</dbReference>
<feature type="binding site" evidence="8">
    <location>
        <position position="83"/>
    </location>
    <ligand>
        <name>Zn(2+)</name>
        <dbReference type="ChEBI" id="CHEBI:29105"/>
        <note>catalytic</note>
    </ligand>
</feature>
<evidence type="ECO:0000256" key="4">
    <source>
        <dbReference type="ARBA" id="ARBA00022723"/>
    </source>
</evidence>
<feature type="domain" description="CMP/dCMP-type deaminase" evidence="9">
    <location>
        <begin position="1"/>
        <end position="110"/>
    </location>
</feature>
<keyword evidence="3 8" id="KW-0819">tRNA processing</keyword>
<evidence type="ECO:0000256" key="2">
    <source>
        <dbReference type="ARBA" id="ARBA00011738"/>
    </source>
</evidence>
<accession>A0ABT2CCH2</accession>
<feature type="active site" description="Proton donor" evidence="8">
    <location>
        <position position="52"/>
    </location>
</feature>
<dbReference type="Pfam" id="PF14437">
    <property type="entry name" value="MafB19-deam"/>
    <property type="match status" value="1"/>
</dbReference>
<dbReference type="InterPro" id="IPR016193">
    <property type="entry name" value="Cytidine_deaminase-like"/>
</dbReference>
<evidence type="ECO:0000256" key="3">
    <source>
        <dbReference type="ARBA" id="ARBA00022694"/>
    </source>
</evidence>
<evidence type="ECO:0000313" key="10">
    <source>
        <dbReference type="EMBL" id="MCS0635098.1"/>
    </source>
</evidence>
<feature type="binding site" evidence="8">
    <location>
        <position position="80"/>
    </location>
    <ligand>
        <name>Zn(2+)</name>
        <dbReference type="ChEBI" id="CHEBI:29105"/>
        <note>catalytic</note>
    </ligand>
</feature>
<dbReference type="PROSITE" id="PS51747">
    <property type="entry name" value="CYT_DCMP_DEAMINASES_2"/>
    <property type="match status" value="1"/>
</dbReference>
<keyword evidence="5 8" id="KW-0378">Hydrolase</keyword>
<dbReference type="NCBIfam" id="NF008113">
    <property type="entry name" value="PRK10860.1"/>
    <property type="match status" value="1"/>
</dbReference>
<evidence type="ECO:0000313" key="11">
    <source>
        <dbReference type="Proteomes" id="UP001431313"/>
    </source>
</evidence>
<comment type="catalytic activity">
    <reaction evidence="7 8">
        <text>adenosine(34) in tRNA + H2O + H(+) = inosine(34) in tRNA + NH4(+)</text>
        <dbReference type="Rhea" id="RHEA:43168"/>
        <dbReference type="Rhea" id="RHEA-COMP:10373"/>
        <dbReference type="Rhea" id="RHEA-COMP:10374"/>
        <dbReference type="ChEBI" id="CHEBI:15377"/>
        <dbReference type="ChEBI" id="CHEBI:15378"/>
        <dbReference type="ChEBI" id="CHEBI:28938"/>
        <dbReference type="ChEBI" id="CHEBI:74411"/>
        <dbReference type="ChEBI" id="CHEBI:82852"/>
        <dbReference type="EC" id="3.5.4.33"/>
    </reaction>
</comment>
<evidence type="ECO:0000259" key="9">
    <source>
        <dbReference type="PROSITE" id="PS51747"/>
    </source>
</evidence>
<evidence type="ECO:0000256" key="8">
    <source>
        <dbReference type="HAMAP-Rule" id="MF_00972"/>
    </source>
</evidence>
<dbReference type="InterPro" id="IPR028883">
    <property type="entry name" value="tRNA_aden_deaminase"/>
</dbReference>